<keyword evidence="2" id="KW-0732">Signal</keyword>
<dbReference type="PANTHER" id="PTHR48081:SF13">
    <property type="entry name" value="ALPHA_BETA HYDROLASE"/>
    <property type="match status" value="1"/>
</dbReference>
<dbReference type="AlphaFoldDB" id="A0A3S0WWG5"/>
<dbReference type="PANTHER" id="PTHR48081">
    <property type="entry name" value="AB HYDROLASE SUPERFAMILY PROTEIN C4A8.06C"/>
    <property type="match status" value="1"/>
</dbReference>
<feature type="signal peptide" evidence="2">
    <location>
        <begin position="1"/>
        <end position="29"/>
    </location>
</feature>
<sequence length="304" mass="31865">MKRLAAARAVRRAAGLAAAGLVLLLAACAPEPATGDGAVSWSPIADHEIEFIDDVDFGGPAGIRLDVCRPAQAAPGAPAILSVHGGGWRAGDKAQPQWREACAWLASEGFVVFQSNYRLAPDHPFPAGLDDLETALDWIRDDGQAATFGHDPSRVAAFGDSAGGNLVSLLGLRGATASGTLRGVVELSAPLDLTQDGAALGDLDDSFQRVQLDYLGCETYDDCPSARAASPMHAVEPGAPPFFIVHAEDDFIPVEQADAFVAALEEAAVDVVLERVEGDGHALDLLDGALRDRIVDWLRARLDA</sequence>
<dbReference type="InterPro" id="IPR050300">
    <property type="entry name" value="GDXG_lipolytic_enzyme"/>
</dbReference>
<dbReference type="InterPro" id="IPR049492">
    <property type="entry name" value="BD-FAE-like_dom"/>
</dbReference>
<evidence type="ECO:0000313" key="5">
    <source>
        <dbReference type="Proteomes" id="UP000274909"/>
    </source>
</evidence>
<feature type="chain" id="PRO_5038422185" evidence="2">
    <location>
        <begin position="30"/>
        <end position="304"/>
    </location>
</feature>
<dbReference type="PROSITE" id="PS51257">
    <property type="entry name" value="PROKAR_LIPOPROTEIN"/>
    <property type="match status" value="1"/>
</dbReference>
<keyword evidence="1 4" id="KW-0378">Hydrolase</keyword>
<name>A0A3S0WWG5_9MICO</name>
<dbReference type="Gene3D" id="3.40.50.1820">
    <property type="entry name" value="alpha/beta hydrolase"/>
    <property type="match status" value="1"/>
</dbReference>
<gene>
    <name evidence="4" type="ORF">ELQ94_12315</name>
</gene>
<evidence type="ECO:0000256" key="2">
    <source>
        <dbReference type="SAM" id="SignalP"/>
    </source>
</evidence>
<comment type="caution">
    <text evidence="4">The sequence shown here is derived from an EMBL/GenBank/DDBJ whole genome shotgun (WGS) entry which is preliminary data.</text>
</comment>
<evidence type="ECO:0000256" key="1">
    <source>
        <dbReference type="ARBA" id="ARBA00022801"/>
    </source>
</evidence>
<accession>A0A3S0WWG5</accession>
<keyword evidence="5" id="KW-1185">Reference proteome</keyword>
<dbReference type="SUPFAM" id="SSF53474">
    <property type="entry name" value="alpha/beta-Hydrolases"/>
    <property type="match status" value="1"/>
</dbReference>
<feature type="domain" description="BD-FAE-like" evidence="3">
    <location>
        <begin position="65"/>
        <end position="264"/>
    </location>
</feature>
<dbReference type="OrthoDB" id="9803828at2"/>
<dbReference type="Pfam" id="PF20434">
    <property type="entry name" value="BD-FAE"/>
    <property type="match status" value="1"/>
</dbReference>
<proteinExistence type="predicted"/>
<dbReference type="InterPro" id="IPR029058">
    <property type="entry name" value="AB_hydrolase_fold"/>
</dbReference>
<evidence type="ECO:0000313" key="4">
    <source>
        <dbReference type="EMBL" id="RUQ99091.1"/>
    </source>
</evidence>
<dbReference type="GO" id="GO:0016787">
    <property type="term" value="F:hydrolase activity"/>
    <property type="evidence" value="ECO:0007669"/>
    <property type="project" value="UniProtKB-KW"/>
</dbReference>
<protein>
    <submittedName>
        <fullName evidence="4">Alpha/beta hydrolase</fullName>
    </submittedName>
</protein>
<dbReference type="RefSeq" id="WP_127050654.1">
    <property type="nucleotide sequence ID" value="NZ_RZGZ01000003.1"/>
</dbReference>
<evidence type="ECO:0000259" key="3">
    <source>
        <dbReference type="Pfam" id="PF20434"/>
    </source>
</evidence>
<dbReference type="Proteomes" id="UP000274909">
    <property type="component" value="Unassembled WGS sequence"/>
</dbReference>
<organism evidence="4 5">
    <name type="scientific">Labedella endophytica</name>
    <dbReference type="NCBI Taxonomy" id="1523160"/>
    <lineage>
        <taxon>Bacteria</taxon>
        <taxon>Bacillati</taxon>
        <taxon>Actinomycetota</taxon>
        <taxon>Actinomycetes</taxon>
        <taxon>Micrococcales</taxon>
        <taxon>Microbacteriaceae</taxon>
        <taxon>Labedella</taxon>
    </lineage>
</organism>
<dbReference type="EMBL" id="RZGZ01000003">
    <property type="protein sequence ID" value="RUQ99091.1"/>
    <property type="molecule type" value="Genomic_DNA"/>
</dbReference>
<reference evidence="4 5" key="1">
    <citation type="submission" date="2018-12" db="EMBL/GenBank/DDBJ databases">
        <authorList>
            <person name="Li F."/>
        </authorList>
    </citation>
    <scope>NUCLEOTIDE SEQUENCE [LARGE SCALE GENOMIC DNA]</scope>
    <source>
        <strain evidence="4 5">EGI 6500705</strain>
    </source>
</reference>